<dbReference type="NCBIfam" id="TIGR00180">
    <property type="entry name" value="parB_part"/>
    <property type="match status" value="1"/>
</dbReference>
<dbReference type="InterPro" id="IPR036086">
    <property type="entry name" value="ParB/Sulfiredoxin_sf"/>
</dbReference>
<dbReference type="AlphaFoldDB" id="A0AAC9AEJ1"/>
<dbReference type="InterPro" id="IPR050336">
    <property type="entry name" value="Chromosome_partition/occlusion"/>
</dbReference>
<dbReference type="PANTHER" id="PTHR33375:SF1">
    <property type="entry name" value="CHROMOSOME-PARTITIONING PROTEIN PARB-RELATED"/>
    <property type="match status" value="1"/>
</dbReference>
<evidence type="ECO:0000256" key="1">
    <source>
        <dbReference type="ARBA" id="ARBA00006295"/>
    </source>
</evidence>
<dbReference type="SUPFAM" id="SSF109709">
    <property type="entry name" value="KorB DNA-binding domain-like"/>
    <property type="match status" value="1"/>
</dbReference>
<dbReference type="PANTHER" id="PTHR33375">
    <property type="entry name" value="CHROMOSOME-PARTITIONING PROTEIN PARB-RELATED"/>
    <property type="match status" value="1"/>
</dbReference>
<dbReference type="SMART" id="SM00470">
    <property type="entry name" value="ParB"/>
    <property type="match status" value="1"/>
</dbReference>
<dbReference type="InterPro" id="IPR004437">
    <property type="entry name" value="ParB/RepB/Spo0J"/>
</dbReference>
<dbReference type="Gene3D" id="1.10.10.2830">
    <property type="match status" value="1"/>
</dbReference>
<dbReference type="SUPFAM" id="SSF110849">
    <property type="entry name" value="ParB/Sulfiredoxin"/>
    <property type="match status" value="1"/>
</dbReference>
<keyword evidence="2" id="KW-0159">Chromosome partition</keyword>
<feature type="domain" description="ParB-like N-terminal" evidence="3">
    <location>
        <begin position="12"/>
        <end position="105"/>
    </location>
</feature>
<evidence type="ECO:0000259" key="3">
    <source>
        <dbReference type="SMART" id="SM00470"/>
    </source>
</evidence>
<name>A0AAC9AEJ1_9ALTE</name>
<keyword evidence="4" id="KW-0614">Plasmid</keyword>
<evidence type="ECO:0000313" key="5">
    <source>
        <dbReference type="Proteomes" id="UP000061468"/>
    </source>
</evidence>
<gene>
    <name evidence="4" type="ORF">AV942_20270</name>
</gene>
<dbReference type="GO" id="GO:0003677">
    <property type="term" value="F:DNA binding"/>
    <property type="evidence" value="ECO:0007669"/>
    <property type="project" value="InterPro"/>
</dbReference>
<dbReference type="RefSeq" id="WP_015068538.1">
    <property type="nucleotide sequence ID" value="NZ_CAKMLI010000020.1"/>
</dbReference>
<proteinExistence type="inferred from homology"/>
<reference evidence="4 5" key="1">
    <citation type="submission" date="2015-12" db="EMBL/GenBank/DDBJ databases">
        <title>Intraspecies pangenome expansion in the marine bacterium Alteromonas.</title>
        <authorList>
            <person name="Lopez-Perez M."/>
            <person name="Rodriguez-Valera F."/>
        </authorList>
    </citation>
    <scope>NUCLEOTIDE SEQUENCE [LARGE SCALE GENOMIC DNA]</scope>
    <source>
        <strain evidence="4 5">UM8</strain>
        <plasmid evidence="4 5">pAMEDUM8_300</plasmid>
    </source>
</reference>
<dbReference type="GO" id="GO:0005694">
    <property type="term" value="C:chromosome"/>
    <property type="evidence" value="ECO:0007669"/>
    <property type="project" value="TreeGrafter"/>
</dbReference>
<dbReference type="Pfam" id="PF02195">
    <property type="entry name" value="ParB_N"/>
    <property type="match status" value="1"/>
</dbReference>
<organism evidence="4 5">
    <name type="scientific">Alteromonas mediterranea</name>
    <dbReference type="NCBI Taxonomy" id="314275"/>
    <lineage>
        <taxon>Bacteria</taxon>
        <taxon>Pseudomonadati</taxon>
        <taxon>Pseudomonadota</taxon>
        <taxon>Gammaproteobacteria</taxon>
        <taxon>Alteromonadales</taxon>
        <taxon>Alteromonadaceae</taxon>
        <taxon>Alteromonas/Salinimonas group</taxon>
        <taxon>Alteromonas</taxon>
    </lineage>
</organism>
<accession>A0AAC9AEJ1</accession>
<dbReference type="GO" id="GO:0007059">
    <property type="term" value="P:chromosome segregation"/>
    <property type="evidence" value="ECO:0007669"/>
    <property type="project" value="UniProtKB-KW"/>
</dbReference>
<dbReference type="Proteomes" id="UP000061468">
    <property type="component" value="Plasmid pAMEDUM8_300"/>
</dbReference>
<evidence type="ECO:0000313" key="4">
    <source>
        <dbReference type="EMBL" id="AMJ80722.1"/>
    </source>
</evidence>
<evidence type="ECO:0000256" key="2">
    <source>
        <dbReference type="ARBA" id="ARBA00022829"/>
    </source>
</evidence>
<dbReference type="Pfam" id="PF17762">
    <property type="entry name" value="HTH_ParB"/>
    <property type="match status" value="1"/>
</dbReference>
<sequence length="572" mass="62795">MNFSQLEDGAAINVSPSVLVDFKFGNKRRNRPSKDYDQIKASIEAQGILQNLVTRPHPEDDTKLELLAGYGRKDIAIDLALVEVPVKVLMVDDREAYLIHMAENIHRTDLSTVDLAMAAQEYNTMFAGDREAVAKEINKPLKQVNELLELMKCSEKVLKAVEDGNNKFSFAHALALAPFSHKAQEKLLDIVLTQGWTVKELKLQLGSKQTPIKSAKFDTAECNACPHNTYHQMGLLDDVSTEAKCSKISCFREKTQEWVNGLKATAEERFGKVLFLSESAQKDRNTVTVEQVGEEQFTNGCSSCEKRVVIMSDAAGSEGEISESQCIDKICFGKCSATIGKATEEAMSDPTVVAIAKKDPEKAKKLAKSKAVKTSKGQEVGSMSNVAEDAHKELLRQAAAGFFANDKMLSGAMMLAATAQATGFKGNAKHKLKSGFDDLILDAYLNMDMPTMQGLMLEAISHGLKNSERMNHSSSVSLLLNLLKAKGAETAKRVAVDAWKPTEQTLKHYTTPQLIQLAKDAKLDEAMNAKEKGSFAKLTKGKKADLAQGIIEADHDYSEFAPSWYLAHVKPK</sequence>
<protein>
    <submittedName>
        <fullName evidence="4">Chromosome partitioning protein ParB</fullName>
    </submittedName>
</protein>
<dbReference type="InterPro" id="IPR003115">
    <property type="entry name" value="ParB_N"/>
</dbReference>
<dbReference type="InterPro" id="IPR041468">
    <property type="entry name" value="HTH_ParB/Spo0J"/>
</dbReference>
<dbReference type="EMBL" id="CP013929">
    <property type="protein sequence ID" value="AMJ80722.1"/>
    <property type="molecule type" value="Genomic_DNA"/>
</dbReference>
<dbReference type="Gene3D" id="3.90.1530.30">
    <property type="match status" value="1"/>
</dbReference>
<geneLocation type="plasmid" evidence="4 5">
    <name>pAMEDUM8_300</name>
</geneLocation>
<comment type="similarity">
    <text evidence="1">Belongs to the ParB family.</text>
</comment>